<evidence type="ECO:0000313" key="8">
    <source>
        <dbReference type="Proteomes" id="UP000288215"/>
    </source>
</evidence>
<dbReference type="PANTHER" id="PTHR45754">
    <property type="entry name" value="METHYLENETETRAHYDROFOLATE REDUCTASE"/>
    <property type="match status" value="1"/>
</dbReference>
<evidence type="ECO:0000256" key="3">
    <source>
        <dbReference type="ARBA" id="ARBA00006743"/>
    </source>
</evidence>
<dbReference type="GO" id="GO:0035999">
    <property type="term" value="P:tetrahydrofolate interconversion"/>
    <property type="evidence" value="ECO:0007669"/>
    <property type="project" value="UniProtKB-UniPathway"/>
</dbReference>
<evidence type="ECO:0000313" key="7">
    <source>
        <dbReference type="EMBL" id="RWX72861.1"/>
    </source>
</evidence>
<evidence type="ECO:0000256" key="2">
    <source>
        <dbReference type="ARBA" id="ARBA00004777"/>
    </source>
</evidence>
<comment type="similarity">
    <text evidence="3">Belongs to the methylenetetrahydrofolate reductase family.</text>
</comment>
<keyword evidence="4" id="KW-0285">Flavoprotein</keyword>
<dbReference type="UniPathway" id="UPA00193"/>
<keyword evidence="5" id="KW-0274">FAD</keyword>
<gene>
    <name evidence="7" type="ORF">Metus_0835</name>
</gene>
<accession>A0A444L5L3</accession>
<dbReference type="GO" id="GO:0004489">
    <property type="term" value="F:methylenetetrahydrofolate reductase [NAD(P)H] activity"/>
    <property type="evidence" value="ECO:0007669"/>
    <property type="project" value="InterPro"/>
</dbReference>
<dbReference type="CDD" id="cd00537">
    <property type="entry name" value="MTHFR"/>
    <property type="match status" value="1"/>
</dbReference>
<dbReference type="EMBL" id="RXGA01000003">
    <property type="protein sequence ID" value="RWX72861.1"/>
    <property type="molecule type" value="Genomic_DNA"/>
</dbReference>
<evidence type="ECO:0000256" key="1">
    <source>
        <dbReference type="ARBA" id="ARBA00001974"/>
    </source>
</evidence>
<dbReference type="Gene3D" id="3.20.20.220">
    <property type="match status" value="1"/>
</dbReference>
<comment type="caution">
    <text evidence="7">The sequence shown here is derived from an EMBL/GenBank/DDBJ whole genome shotgun (WGS) entry which is preliminary data.</text>
</comment>
<dbReference type="GO" id="GO:0071949">
    <property type="term" value="F:FAD binding"/>
    <property type="evidence" value="ECO:0007669"/>
    <property type="project" value="TreeGrafter"/>
</dbReference>
<dbReference type="InterPro" id="IPR029041">
    <property type="entry name" value="FAD-linked_oxidoreductase-like"/>
</dbReference>
<dbReference type="InterPro" id="IPR003171">
    <property type="entry name" value="Mehydrof_redctse-like"/>
</dbReference>
<reference evidence="7 8" key="1">
    <citation type="submission" date="2018-12" db="EMBL/GenBank/DDBJ databases">
        <title>The complete genome of the methanogenic archaea of the candidate phylum Verstraetearchaeota, obtained from the metagenome of underground thermal water.</title>
        <authorList>
            <person name="Kadnikov V.V."/>
            <person name="Mardanov A.V."/>
            <person name="Beletsky A.V."/>
            <person name="Karnachuk O.V."/>
            <person name="Ravin N.V."/>
        </authorList>
    </citation>
    <scope>NUCLEOTIDE SEQUENCE [LARGE SCALE GENOMIC DNA]</scope>
    <source>
        <strain evidence="7">Ch88</strain>
    </source>
</reference>
<evidence type="ECO:0000256" key="5">
    <source>
        <dbReference type="ARBA" id="ARBA00022827"/>
    </source>
</evidence>
<comment type="pathway">
    <text evidence="2">One-carbon metabolism; tetrahydrofolate interconversion.</text>
</comment>
<dbReference type="PANTHER" id="PTHR45754:SF3">
    <property type="entry name" value="METHYLENETETRAHYDROFOLATE REDUCTASE (NADPH)"/>
    <property type="match status" value="1"/>
</dbReference>
<dbReference type="Pfam" id="PF02219">
    <property type="entry name" value="MTHFR"/>
    <property type="match status" value="1"/>
</dbReference>
<sequence length="314" mass="34130">MREAFSRLISEIRSGKFVYTGEIAPGKTTRVETLIESAKALGRHVVACNVTDNPRARANMSSLAASIAVQERAGVEAICQMTARDRNRIALTSDLLGASALGVRNVLVMSGDHPSLGDNPSAMPVYDLDSAQMVELVRRMVDDGTDLAGNRIDGKVRIHVGVTGNPNADPLEVEIAKLERKAQLGAEFIQTQAVFDIEVAERFLEAVDGFGIPVLIGILPCRSSRIAEQIAKNVPGIRVPEEYLGMLRGAEDLNDQASVEERVDLMNEEYFSGMVSELRRTARLAGVHIMGVAYGRIVGRIADGVERKMSCRVR</sequence>
<dbReference type="GO" id="GO:0005829">
    <property type="term" value="C:cytosol"/>
    <property type="evidence" value="ECO:0007669"/>
    <property type="project" value="TreeGrafter"/>
</dbReference>
<comment type="cofactor">
    <cofactor evidence="1">
        <name>FAD</name>
        <dbReference type="ChEBI" id="CHEBI:57692"/>
    </cofactor>
</comment>
<dbReference type="Proteomes" id="UP000288215">
    <property type="component" value="Unassembled WGS sequence"/>
</dbReference>
<keyword evidence="6" id="KW-0560">Oxidoreductase</keyword>
<proteinExistence type="inferred from homology"/>
<evidence type="ECO:0000256" key="4">
    <source>
        <dbReference type="ARBA" id="ARBA00022630"/>
    </source>
</evidence>
<dbReference type="AlphaFoldDB" id="A0A444L5L3"/>
<name>A0A444L5L3_METS7</name>
<dbReference type="SUPFAM" id="SSF51730">
    <property type="entry name" value="FAD-linked oxidoreductase"/>
    <property type="match status" value="1"/>
</dbReference>
<protein>
    <submittedName>
        <fullName evidence="7">5,10-methylenetetrahydrofolate reductase</fullName>
    </submittedName>
</protein>
<organism evidence="7 8">
    <name type="scientific">Methanosuratincola subterraneus</name>
    <dbReference type="NCBI Taxonomy" id="2593994"/>
    <lineage>
        <taxon>Archaea</taxon>
        <taxon>Thermoproteota</taxon>
        <taxon>Methanosuratincolia</taxon>
        <taxon>Candidatus Methanomethylicales</taxon>
        <taxon>Candidatus Methanomethylicaceae</taxon>
        <taxon>Candidatus Methanosuratincola (ex Vanwonterghem et al. 2016)</taxon>
    </lineage>
</organism>
<evidence type="ECO:0000256" key="6">
    <source>
        <dbReference type="ARBA" id="ARBA00023002"/>
    </source>
</evidence>
<dbReference type="GO" id="GO:0009086">
    <property type="term" value="P:methionine biosynthetic process"/>
    <property type="evidence" value="ECO:0007669"/>
    <property type="project" value="TreeGrafter"/>
</dbReference>